<protein>
    <recommendedName>
        <fullName evidence="2">DUF7924 domain-containing protein</fullName>
    </recommendedName>
</protein>
<proteinExistence type="predicted"/>
<feature type="region of interest" description="Disordered" evidence="1">
    <location>
        <begin position="449"/>
        <end position="561"/>
    </location>
</feature>
<dbReference type="PANTHER" id="PTHR42470">
    <property type="entry name" value="VAST DOMAIN-CONTAINING PROTEIN"/>
    <property type="match status" value="1"/>
</dbReference>
<feature type="compositionally biased region" description="Polar residues" evidence="1">
    <location>
        <begin position="47"/>
        <end position="58"/>
    </location>
</feature>
<dbReference type="InterPro" id="IPR057684">
    <property type="entry name" value="DUF7924"/>
</dbReference>
<dbReference type="EMBL" id="JAGHQM010001154">
    <property type="protein sequence ID" value="KAH0556284.1"/>
    <property type="molecule type" value="Genomic_DNA"/>
</dbReference>
<reference evidence="3" key="1">
    <citation type="submission" date="2021-03" db="EMBL/GenBank/DDBJ databases">
        <title>Comparative genomics and phylogenomic investigation of the class Geoglossomycetes provide insights into ecological specialization and systematics.</title>
        <authorList>
            <person name="Melie T."/>
            <person name="Pirro S."/>
            <person name="Miller A.N."/>
            <person name="Quandt A."/>
        </authorList>
    </citation>
    <scope>NUCLEOTIDE SEQUENCE</scope>
    <source>
        <strain evidence="3">CAQ_001_2017</strain>
    </source>
</reference>
<comment type="caution">
    <text evidence="3">The sequence shown here is derived from an EMBL/GenBank/DDBJ whole genome shotgun (WGS) entry which is preliminary data.</text>
</comment>
<gene>
    <name evidence="3" type="ORF">GP486_005787</name>
</gene>
<dbReference type="PANTHER" id="PTHR42470:SF2">
    <property type="match status" value="1"/>
</dbReference>
<accession>A0A9P8L8P4</accession>
<sequence length="561" mass="62637">MEGGAARLSPDGAKNPQHQPTQPTESICKSPRSGKKLTIRRHDFQDETQPQTPRTSLKPQKDCELPLLLTTVAGYTNGKLVKRRQDTEDENLSDHESKRFKYNIGGELKPAVSYDKDKFIEAWLSPIDEEKSLGELETASEEMASEDSMPPKSNETKRITPYNPSFREIAAFYNIYINERPAPDKLLRRAKEITEKPRSSTEVGEDTLEWVKDISGRLSSRSEQNVVQQLAAVVIPGIPKEPLDSVADKDWSDYIPVPLSGSFLSGIPALSEPRPDKVFGYSRKAFTKEQLDIIFLLRNPSGQSYVRPDSVVLFPFWDIELKTHDGSLNVAANQAANAAAVIGHGLVELARRASELGALDYNEPQLFSLTMDNEVASVYVHWLSVGSEDGQHSFHTTTFSMHQLTDLHSLRGLQRTVNNILDWGKNERLKLIREQLDTYAEKLRAGTREVKEGAAESAGDGDELPGVGSQRGQMGGDSITTATSSSTTQNRTTMRQAWPAWSTLSTLPPLPSTSEPPTVPTTRRTQLTLPELPPIPEPIVERPKIQTQSEPRNMYRRRRFP</sequence>
<organism evidence="3 4">
    <name type="scientific">Trichoglossum hirsutum</name>
    <dbReference type="NCBI Taxonomy" id="265104"/>
    <lineage>
        <taxon>Eukaryota</taxon>
        <taxon>Fungi</taxon>
        <taxon>Dikarya</taxon>
        <taxon>Ascomycota</taxon>
        <taxon>Pezizomycotina</taxon>
        <taxon>Geoglossomycetes</taxon>
        <taxon>Geoglossales</taxon>
        <taxon>Geoglossaceae</taxon>
        <taxon>Trichoglossum</taxon>
    </lineage>
</organism>
<feature type="compositionally biased region" description="Low complexity" evidence="1">
    <location>
        <begin position="478"/>
        <end position="493"/>
    </location>
</feature>
<dbReference type="AlphaFoldDB" id="A0A9P8L8P4"/>
<dbReference type="Proteomes" id="UP000750711">
    <property type="component" value="Unassembled WGS sequence"/>
</dbReference>
<feature type="compositionally biased region" description="Polar residues" evidence="1">
    <location>
        <begin position="16"/>
        <end position="27"/>
    </location>
</feature>
<feature type="region of interest" description="Disordered" evidence="1">
    <location>
        <begin position="136"/>
        <end position="160"/>
    </location>
</feature>
<name>A0A9P8L8P4_9PEZI</name>
<evidence type="ECO:0000313" key="4">
    <source>
        <dbReference type="Proteomes" id="UP000750711"/>
    </source>
</evidence>
<evidence type="ECO:0000259" key="2">
    <source>
        <dbReference type="Pfam" id="PF25545"/>
    </source>
</evidence>
<evidence type="ECO:0000256" key="1">
    <source>
        <dbReference type="SAM" id="MobiDB-lite"/>
    </source>
</evidence>
<feature type="region of interest" description="Disordered" evidence="1">
    <location>
        <begin position="1"/>
        <end position="63"/>
    </location>
</feature>
<dbReference type="Pfam" id="PF25545">
    <property type="entry name" value="DUF7924"/>
    <property type="match status" value="1"/>
</dbReference>
<feature type="domain" description="DUF7924" evidence="2">
    <location>
        <begin position="212"/>
        <end position="435"/>
    </location>
</feature>
<evidence type="ECO:0000313" key="3">
    <source>
        <dbReference type="EMBL" id="KAH0556284.1"/>
    </source>
</evidence>
<feature type="compositionally biased region" description="Low complexity" evidence="1">
    <location>
        <begin position="502"/>
        <end position="530"/>
    </location>
</feature>
<keyword evidence="4" id="KW-1185">Reference proteome</keyword>